<feature type="compositionally biased region" description="Acidic residues" evidence="1">
    <location>
        <begin position="90"/>
        <end position="100"/>
    </location>
</feature>
<feature type="compositionally biased region" description="Pro residues" evidence="1">
    <location>
        <begin position="135"/>
        <end position="146"/>
    </location>
</feature>
<evidence type="ECO:0000313" key="2">
    <source>
        <dbReference type="EMBL" id="TWU43288.1"/>
    </source>
</evidence>
<evidence type="ECO:0000256" key="1">
    <source>
        <dbReference type="SAM" id="MobiDB-lite"/>
    </source>
</evidence>
<name>A0A5C6E352_9BACT</name>
<dbReference type="EMBL" id="SJPY01000003">
    <property type="protein sequence ID" value="TWU43288.1"/>
    <property type="molecule type" value="Genomic_DNA"/>
</dbReference>
<evidence type="ECO:0000313" key="3">
    <source>
        <dbReference type="Proteomes" id="UP000315471"/>
    </source>
</evidence>
<organism evidence="2 3">
    <name type="scientific">Novipirellula aureliae</name>
    <dbReference type="NCBI Taxonomy" id="2527966"/>
    <lineage>
        <taxon>Bacteria</taxon>
        <taxon>Pseudomonadati</taxon>
        <taxon>Planctomycetota</taxon>
        <taxon>Planctomycetia</taxon>
        <taxon>Pirellulales</taxon>
        <taxon>Pirellulaceae</taxon>
        <taxon>Novipirellula</taxon>
    </lineage>
</organism>
<feature type="region of interest" description="Disordered" evidence="1">
    <location>
        <begin position="54"/>
        <end position="181"/>
    </location>
</feature>
<accession>A0A5C6E352</accession>
<protein>
    <submittedName>
        <fullName evidence="2">Uncharacterized protein</fullName>
    </submittedName>
</protein>
<dbReference type="Proteomes" id="UP000315471">
    <property type="component" value="Unassembled WGS sequence"/>
</dbReference>
<proteinExistence type="predicted"/>
<dbReference type="AlphaFoldDB" id="A0A5C6E352"/>
<gene>
    <name evidence="2" type="ORF">Q31b_23260</name>
</gene>
<dbReference type="RefSeq" id="WP_231617476.1">
    <property type="nucleotide sequence ID" value="NZ_SJPY01000003.1"/>
</dbReference>
<sequence>MTFSVAWLLAASGCQSRAHNDLYRQRMASEIRVLEDQLYDADYQNRVLREKLERAKRQTVEPAGPLDPQSDGPKLNAVPPSASTPPSDSFDLEGEFDETMIDPGIADPDALVPSDRFESPFEDEPSWETDRSQLPLPPPIGGPEPPGKSDTEFSPIEPGELLPPPNPGGEELPAPPGQIRLPDAVKATEPKRSTPERLELHLGLSGAKLPDTATNSDTPDGLYLVVRAVDRLGAAVNLQDFEIDAELTVVVLDPQREASEAKIGRWEFSPEEVKGLTKSRPVSGLHIPIEWQQEEPLGEEVIVHIRLRSEADEMRCEGHVKVTESAMIAKWLPRADSKEEDVDVIAR</sequence>
<comment type="caution">
    <text evidence="2">The sequence shown here is derived from an EMBL/GenBank/DDBJ whole genome shotgun (WGS) entry which is preliminary data.</text>
</comment>
<reference evidence="2 3" key="1">
    <citation type="submission" date="2019-02" db="EMBL/GenBank/DDBJ databases">
        <title>Deep-cultivation of Planctomycetes and their phenomic and genomic characterization uncovers novel biology.</title>
        <authorList>
            <person name="Wiegand S."/>
            <person name="Jogler M."/>
            <person name="Boedeker C."/>
            <person name="Pinto D."/>
            <person name="Vollmers J."/>
            <person name="Rivas-Marin E."/>
            <person name="Kohn T."/>
            <person name="Peeters S.H."/>
            <person name="Heuer A."/>
            <person name="Rast P."/>
            <person name="Oberbeckmann S."/>
            <person name="Bunk B."/>
            <person name="Jeske O."/>
            <person name="Meyerdierks A."/>
            <person name="Storesund J.E."/>
            <person name="Kallscheuer N."/>
            <person name="Luecker S."/>
            <person name="Lage O.M."/>
            <person name="Pohl T."/>
            <person name="Merkel B.J."/>
            <person name="Hornburger P."/>
            <person name="Mueller R.-W."/>
            <person name="Bruemmer F."/>
            <person name="Labrenz M."/>
            <person name="Spormann A.M."/>
            <person name="Op Den Camp H."/>
            <person name="Overmann J."/>
            <person name="Amann R."/>
            <person name="Jetten M.S.M."/>
            <person name="Mascher T."/>
            <person name="Medema M.H."/>
            <person name="Devos D.P."/>
            <person name="Kaster A.-K."/>
            <person name="Ovreas L."/>
            <person name="Rohde M."/>
            <person name="Galperin M.Y."/>
            <person name="Jogler C."/>
        </authorList>
    </citation>
    <scope>NUCLEOTIDE SEQUENCE [LARGE SCALE GENOMIC DNA]</scope>
    <source>
        <strain evidence="2 3">Q31b</strain>
    </source>
</reference>
<keyword evidence="3" id="KW-1185">Reference proteome</keyword>